<keyword evidence="2" id="KW-0472">Membrane</keyword>
<protein>
    <submittedName>
        <fullName evidence="3">Acetyl-CoA acetyltransferase</fullName>
    </submittedName>
</protein>
<dbReference type="EMBL" id="BBYQ01000144">
    <property type="protein sequence ID" value="GAP32163.1"/>
    <property type="molecule type" value="Genomic_DNA"/>
</dbReference>
<reference evidence="4" key="1">
    <citation type="submission" date="2015-07" db="EMBL/GenBank/DDBJ databases">
        <title>Nocardia seriolae U-1 whole genome shotgun sequence.</title>
        <authorList>
            <person name="Imajoh M."/>
            <person name="Fukumoto Y."/>
            <person name="Sukeda M."/>
            <person name="Yamane J."/>
            <person name="Yamasaki K."/>
            <person name="Shimizu M."/>
            <person name="Ohnishi K."/>
            <person name="Oshima S."/>
        </authorList>
    </citation>
    <scope>NUCLEOTIDE SEQUENCE [LARGE SCALE GENOMIC DNA]</scope>
    <source>
        <strain evidence="4">U-1</strain>
    </source>
</reference>
<evidence type="ECO:0000313" key="3">
    <source>
        <dbReference type="EMBL" id="GAP32163.1"/>
    </source>
</evidence>
<feature type="compositionally biased region" description="Polar residues" evidence="1">
    <location>
        <begin position="72"/>
        <end position="86"/>
    </location>
</feature>
<accession>A0ABC9Z3K8</accession>
<gene>
    <name evidence="3" type="ORF">NSK11_contig00144-0005</name>
</gene>
<name>A0ABC9Z3K8_9NOCA</name>
<keyword evidence="2" id="KW-0812">Transmembrane</keyword>
<feature type="transmembrane region" description="Helical" evidence="2">
    <location>
        <begin position="12"/>
        <end position="34"/>
    </location>
</feature>
<organism evidence="3 4">
    <name type="scientific">Nocardia seriolae</name>
    <dbReference type="NCBI Taxonomy" id="37332"/>
    <lineage>
        <taxon>Bacteria</taxon>
        <taxon>Bacillati</taxon>
        <taxon>Actinomycetota</taxon>
        <taxon>Actinomycetes</taxon>
        <taxon>Mycobacteriales</taxon>
        <taxon>Nocardiaceae</taxon>
        <taxon>Nocardia</taxon>
    </lineage>
</organism>
<comment type="caution">
    <text evidence="3">The sequence shown here is derived from an EMBL/GenBank/DDBJ whole genome shotgun (WGS) entry which is preliminary data.</text>
</comment>
<evidence type="ECO:0000256" key="1">
    <source>
        <dbReference type="SAM" id="MobiDB-lite"/>
    </source>
</evidence>
<evidence type="ECO:0000313" key="4">
    <source>
        <dbReference type="Proteomes" id="UP000037179"/>
    </source>
</evidence>
<proteinExistence type="predicted"/>
<keyword evidence="2" id="KW-1133">Transmembrane helix</keyword>
<sequence>MFMPLTQVRGLLVYRVPVSPVTLASALILGAVICRREKSDGQATLAPTAVACTERPDSLLTQTFAPVCGSPLSSVRTPGSAVTTPSLEKESR</sequence>
<keyword evidence="4" id="KW-1185">Reference proteome</keyword>
<dbReference type="AlphaFoldDB" id="A0ABC9Z3K8"/>
<evidence type="ECO:0000256" key="2">
    <source>
        <dbReference type="SAM" id="Phobius"/>
    </source>
</evidence>
<dbReference type="Proteomes" id="UP000037179">
    <property type="component" value="Unassembled WGS sequence"/>
</dbReference>
<reference evidence="3 4" key="2">
    <citation type="journal article" date="2016" name="Genome Announc.">
        <title>Draft Genome Sequence of Erythromycin- and Oxytetracycline-Sensitive Nocardia seriolae Strain U-1 (NBRC 110359).</title>
        <authorList>
            <person name="Imajoh M."/>
            <person name="Sukeda M."/>
            <person name="Shimizu M."/>
            <person name="Yamane J."/>
            <person name="Ohnishi K."/>
            <person name="Oshima S."/>
        </authorList>
    </citation>
    <scope>NUCLEOTIDE SEQUENCE [LARGE SCALE GENOMIC DNA]</scope>
    <source>
        <strain evidence="3 4">U-1</strain>
    </source>
</reference>
<feature type="region of interest" description="Disordered" evidence="1">
    <location>
        <begin position="72"/>
        <end position="92"/>
    </location>
</feature>